<reference evidence="6" key="1">
    <citation type="submission" date="2015-06" db="EMBL/GenBank/DDBJ databases">
        <title>Expansion of signal transduction pathways in fungi by whole-genome duplication.</title>
        <authorList>
            <consortium name="DOE Joint Genome Institute"/>
            <person name="Corrochano L.M."/>
            <person name="Kuo A."/>
            <person name="Marcet-Houben M."/>
            <person name="Polaino S."/>
            <person name="Salamov A."/>
            <person name="Villalobos J.M."/>
            <person name="Alvarez M.I."/>
            <person name="Avalos J."/>
            <person name="Benito E.P."/>
            <person name="Benoit I."/>
            <person name="Burger G."/>
            <person name="Camino L.P."/>
            <person name="Canovas D."/>
            <person name="Cerda-Olmedo E."/>
            <person name="Cheng J.-F."/>
            <person name="Dominguez A."/>
            <person name="Elias M."/>
            <person name="Eslava A.P."/>
            <person name="Glaser F."/>
            <person name="Grimwood J."/>
            <person name="Gutierrez G."/>
            <person name="Heitman J."/>
            <person name="Henrissat B."/>
            <person name="Iturriaga E.A."/>
            <person name="Lang B.F."/>
            <person name="Lavin J.L."/>
            <person name="Lee S."/>
            <person name="Li W."/>
            <person name="Lindquist E."/>
            <person name="Lopez-Garcia S."/>
            <person name="Luque E.M."/>
            <person name="Marcos A.T."/>
            <person name="Martin J."/>
            <person name="McCluskey K."/>
            <person name="Medina H.R."/>
            <person name="Miralles-Duran A."/>
            <person name="Miyazaki A."/>
            <person name="Munoz-Torres E."/>
            <person name="Oguiza J.A."/>
            <person name="Ohm R."/>
            <person name="Olmedo M."/>
            <person name="Orejas M."/>
            <person name="Ortiz-Castellanos L."/>
            <person name="Pisabarro A.G."/>
            <person name="Rodriguez-Romero J."/>
            <person name="Ruiz-Herrera J."/>
            <person name="Ruiz-Vazquez R."/>
            <person name="Sanz C."/>
            <person name="Schackwitz W."/>
            <person name="Schmutz J."/>
            <person name="Shahriari M."/>
            <person name="Shelest E."/>
            <person name="Silva-Franco F."/>
            <person name="Soanes D."/>
            <person name="Syed K."/>
            <person name="Tagua V.G."/>
            <person name="Talbot N.J."/>
            <person name="Thon M."/>
            <person name="De vries R.P."/>
            <person name="Wiebenga A."/>
            <person name="Yadav J.S."/>
            <person name="Braun E.L."/>
            <person name="Baker S."/>
            <person name="Garre V."/>
            <person name="Horwitz B."/>
            <person name="Torres-Martinez S."/>
            <person name="Idnurm A."/>
            <person name="Herrera-Estrella A."/>
            <person name="Gabaldon T."/>
            <person name="Grigoriev I.V."/>
        </authorList>
    </citation>
    <scope>NUCLEOTIDE SEQUENCE [LARGE SCALE GENOMIC DNA]</scope>
    <source>
        <strain evidence="6">NRRL 1555(-)</strain>
    </source>
</reference>
<evidence type="ECO:0000256" key="1">
    <source>
        <dbReference type="RuleBase" id="RU363044"/>
    </source>
</evidence>
<protein>
    <recommendedName>
        <fullName evidence="1">ATP-dependent DNA helicase</fullName>
        <ecNumber evidence="1">5.6.2.3</ecNumber>
    </recommendedName>
</protein>
<organism evidence="5 6">
    <name type="scientific">Phycomyces blakesleeanus (strain ATCC 8743b / DSM 1359 / FGSC 10004 / NBRC 33097 / NRRL 1555)</name>
    <dbReference type="NCBI Taxonomy" id="763407"/>
    <lineage>
        <taxon>Eukaryota</taxon>
        <taxon>Fungi</taxon>
        <taxon>Fungi incertae sedis</taxon>
        <taxon>Mucoromycota</taxon>
        <taxon>Mucoromycotina</taxon>
        <taxon>Mucoromycetes</taxon>
        <taxon>Mucorales</taxon>
        <taxon>Phycomycetaceae</taxon>
        <taxon>Phycomyces</taxon>
    </lineage>
</organism>
<dbReference type="GO" id="GO:0005524">
    <property type="term" value="F:ATP binding"/>
    <property type="evidence" value="ECO:0007669"/>
    <property type="project" value="UniProtKB-KW"/>
</dbReference>
<dbReference type="Pfam" id="PF14214">
    <property type="entry name" value="Helitron_like_N"/>
    <property type="match status" value="1"/>
</dbReference>
<gene>
    <name evidence="5" type="ORF">PHYBLDRAFT_185732</name>
</gene>
<dbReference type="Proteomes" id="UP000077315">
    <property type="component" value="Unassembled WGS sequence"/>
</dbReference>
<keyword evidence="6" id="KW-1185">Reference proteome</keyword>
<dbReference type="SUPFAM" id="SSF52540">
    <property type="entry name" value="P-loop containing nucleoside triphosphate hydrolases"/>
    <property type="match status" value="1"/>
</dbReference>
<keyword evidence="1" id="KW-0067">ATP-binding</keyword>
<comment type="similarity">
    <text evidence="1">Belongs to the helicase family.</text>
</comment>
<comment type="cofactor">
    <cofactor evidence="1">
        <name>Mg(2+)</name>
        <dbReference type="ChEBI" id="CHEBI:18420"/>
    </cofactor>
</comment>
<dbReference type="GO" id="GO:0006281">
    <property type="term" value="P:DNA repair"/>
    <property type="evidence" value="ECO:0007669"/>
    <property type="project" value="UniProtKB-KW"/>
</dbReference>
<dbReference type="VEuPathDB" id="FungiDB:PHYBLDRAFT_185732"/>
<accession>A0A167PJS2</accession>
<keyword evidence="1" id="KW-0378">Hydrolase</keyword>
<dbReference type="InterPro" id="IPR027417">
    <property type="entry name" value="P-loop_NTPase"/>
</dbReference>
<keyword evidence="1" id="KW-0227">DNA damage</keyword>
<dbReference type="STRING" id="763407.A0A167PJS2"/>
<proteinExistence type="inferred from homology"/>
<dbReference type="PANTHER" id="PTHR45786">
    <property type="entry name" value="DNA BINDING PROTEIN-LIKE"/>
    <property type="match status" value="1"/>
</dbReference>
<dbReference type="Pfam" id="PF05970">
    <property type="entry name" value="PIF1"/>
    <property type="match status" value="1"/>
</dbReference>
<keyword evidence="1" id="KW-0234">DNA repair</keyword>
<dbReference type="AlphaFoldDB" id="A0A167PJS2"/>
<evidence type="ECO:0000313" key="5">
    <source>
        <dbReference type="EMBL" id="OAD78094.1"/>
    </source>
</evidence>
<dbReference type="Gene3D" id="3.40.50.300">
    <property type="entry name" value="P-loop containing nucleotide triphosphate hydrolases"/>
    <property type="match status" value="1"/>
</dbReference>
<dbReference type="OrthoDB" id="2280553at2759"/>
<evidence type="ECO:0000313" key="6">
    <source>
        <dbReference type="Proteomes" id="UP000077315"/>
    </source>
</evidence>
<keyword evidence="1" id="KW-0547">Nucleotide-binding</keyword>
<dbReference type="GO" id="GO:0000723">
    <property type="term" value="P:telomere maintenance"/>
    <property type="evidence" value="ECO:0007669"/>
    <property type="project" value="InterPro"/>
</dbReference>
<feature type="domain" description="DNA helicase Pif1-like DEAD-box helicase" evidence="3">
    <location>
        <begin position="545"/>
        <end position="580"/>
    </location>
</feature>
<sequence length="657" mass="73605">MNSPADLFPAGLTPVPEEATLSPMSADELFSDLSEPVLFPDAAPGFGSVSGSGSPPVGREVATASSCVAVLKAELGNHIEAFSAAHVANNEQAADDALRRIERTRLAITSLEKCSEMLASPGTNTERAGREGGLTLNRRDLPKFQLASSIIKPFPNEEVFESVGHFLRTFKNVIESSSLDIERVWKKFLPLCLPHTDDGWVEMDLKKCIDWKAAKSCFNKRHGSSLVSRRFTDQVFTMMMKNTESIGDYSKKFLRAVYNAGLPKDDARIADRFLASLTLSVQTLVRVTMARSGPNGESKRDWTVEQITQIGRDILGDDNRLYAEATRLIPGSRGQPEKNNEEHPRKKLHHSNKITKHEKTFFCSHHGKNPTHESSKCFTLINRKNKANLTLRLVAEGPRDQRRYNAPTASEIAVLIMNNEEGTSRDIVLHTRANFQQNINEYHRSYDALHYVLLFPHGEDGWTIDASSLSGEHVTVMQWYSNRLMYRRNTQHLLHLFGRLFQQYIVDMYAKVEHDRLHFITSNQNRLRVDLYSGIQDAVIHNDYGTGKTFVFNALLQKTRQQGKIALAVATSGIAALLLDVRLAFAMTINKSQGQTLESVGLYLPAPVFSHGQLYVALSRVRKPSTIKIMLDTPANSNETANTVFTDNVVFKEVFDI</sequence>
<dbReference type="GO" id="GO:0043139">
    <property type="term" value="F:5'-3' DNA helicase activity"/>
    <property type="evidence" value="ECO:0007669"/>
    <property type="project" value="UniProtKB-EC"/>
</dbReference>
<dbReference type="EC" id="5.6.2.3" evidence="1"/>
<feature type="domain" description="Helitron helicase-like" evidence="4">
    <location>
        <begin position="479"/>
        <end position="542"/>
    </location>
</feature>
<evidence type="ECO:0000259" key="4">
    <source>
        <dbReference type="Pfam" id="PF14214"/>
    </source>
</evidence>
<dbReference type="GeneID" id="29000038"/>
<dbReference type="GO" id="GO:0016887">
    <property type="term" value="F:ATP hydrolysis activity"/>
    <property type="evidence" value="ECO:0007669"/>
    <property type="project" value="RHEA"/>
</dbReference>
<dbReference type="PANTHER" id="PTHR45786:SF74">
    <property type="entry name" value="ATP-DEPENDENT DNA HELICASE"/>
    <property type="match status" value="1"/>
</dbReference>
<evidence type="ECO:0000259" key="3">
    <source>
        <dbReference type="Pfam" id="PF05970"/>
    </source>
</evidence>
<feature type="compositionally biased region" description="Basic and acidic residues" evidence="2">
    <location>
        <begin position="335"/>
        <end position="344"/>
    </location>
</feature>
<dbReference type="CDD" id="cd18809">
    <property type="entry name" value="SF1_C_RecD"/>
    <property type="match status" value="1"/>
</dbReference>
<dbReference type="InterPro" id="IPR010285">
    <property type="entry name" value="DNA_helicase_pif1-like_DEAD"/>
</dbReference>
<keyword evidence="1" id="KW-0347">Helicase</keyword>
<dbReference type="RefSeq" id="XP_018296134.1">
    <property type="nucleotide sequence ID" value="XM_018439132.1"/>
</dbReference>
<dbReference type="GO" id="GO:0006310">
    <property type="term" value="P:DNA recombination"/>
    <property type="evidence" value="ECO:0007669"/>
    <property type="project" value="UniProtKB-KW"/>
</dbReference>
<comment type="catalytic activity">
    <reaction evidence="1">
        <text>ATP + H2O = ADP + phosphate + H(+)</text>
        <dbReference type="Rhea" id="RHEA:13065"/>
        <dbReference type="ChEBI" id="CHEBI:15377"/>
        <dbReference type="ChEBI" id="CHEBI:15378"/>
        <dbReference type="ChEBI" id="CHEBI:30616"/>
        <dbReference type="ChEBI" id="CHEBI:43474"/>
        <dbReference type="ChEBI" id="CHEBI:456216"/>
        <dbReference type="EC" id="5.6.2.3"/>
    </reaction>
</comment>
<dbReference type="InterPro" id="IPR025476">
    <property type="entry name" value="Helitron_helicase-like"/>
</dbReference>
<dbReference type="InParanoid" id="A0A167PJS2"/>
<dbReference type="EMBL" id="KV440974">
    <property type="protein sequence ID" value="OAD78094.1"/>
    <property type="molecule type" value="Genomic_DNA"/>
</dbReference>
<evidence type="ECO:0000256" key="2">
    <source>
        <dbReference type="SAM" id="MobiDB-lite"/>
    </source>
</evidence>
<feature type="region of interest" description="Disordered" evidence="2">
    <location>
        <begin position="327"/>
        <end position="350"/>
    </location>
</feature>
<name>A0A167PJS2_PHYB8</name>
<keyword evidence="1" id="KW-0233">DNA recombination</keyword>